<dbReference type="PANTHER" id="PTHR23520:SF5">
    <property type="entry name" value="TRANSPORTER, PUTATIVE (AFU_ORTHOLOGUE AFUA_3G04000)-RELATED"/>
    <property type="match status" value="1"/>
</dbReference>
<keyword evidence="6" id="KW-1185">Reference proteome</keyword>
<dbReference type="Gene3D" id="1.20.1250.20">
    <property type="entry name" value="MFS general substrate transporter like domains"/>
    <property type="match status" value="3"/>
</dbReference>
<keyword evidence="3" id="KW-0472">Membrane</keyword>
<dbReference type="EMBL" id="JARVKF010000046">
    <property type="protein sequence ID" value="KAK9424156.1"/>
    <property type="molecule type" value="Genomic_DNA"/>
</dbReference>
<gene>
    <name evidence="5" type="ORF">SUNI508_03644</name>
</gene>
<feature type="domain" description="Major facilitator superfamily (MFS) profile" evidence="4">
    <location>
        <begin position="1"/>
        <end position="423"/>
    </location>
</feature>
<feature type="transmembrane region" description="Helical" evidence="3">
    <location>
        <begin position="165"/>
        <end position="182"/>
    </location>
</feature>
<feature type="transmembrane region" description="Helical" evidence="3">
    <location>
        <begin position="68"/>
        <end position="88"/>
    </location>
</feature>
<evidence type="ECO:0000313" key="6">
    <source>
        <dbReference type="Proteomes" id="UP001408356"/>
    </source>
</evidence>
<dbReference type="InterPro" id="IPR036259">
    <property type="entry name" value="MFS_trans_sf"/>
</dbReference>
<feature type="transmembrane region" description="Helical" evidence="3">
    <location>
        <begin position="396"/>
        <end position="419"/>
    </location>
</feature>
<protein>
    <recommendedName>
        <fullName evidence="4">Major facilitator superfamily (MFS) profile domain-containing protein</fullName>
    </recommendedName>
</protein>
<dbReference type="PROSITE" id="PS50850">
    <property type="entry name" value="MFS"/>
    <property type="match status" value="1"/>
</dbReference>
<organism evidence="5 6">
    <name type="scientific">Seiridium unicorne</name>
    <dbReference type="NCBI Taxonomy" id="138068"/>
    <lineage>
        <taxon>Eukaryota</taxon>
        <taxon>Fungi</taxon>
        <taxon>Dikarya</taxon>
        <taxon>Ascomycota</taxon>
        <taxon>Pezizomycotina</taxon>
        <taxon>Sordariomycetes</taxon>
        <taxon>Xylariomycetidae</taxon>
        <taxon>Amphisphaeriales</taxon>
        <taxon>Sporocadaceae</taxon>
        <taxon>Seiridium</taxon>
    </lineage>
</organism>
<evidence type="ECO:0000256" key="3">
    <source>
        <dbReference type="SAM" id="Phobius"/>
    </source>
</evidence>
<feature type="region of interest" description="Disordered" evidence="2">
    <location>
        <begin position="425"/>
        <end position="450"/>
    </location>
</feature>
<dbReference type="InterPro" id="IPR011701">
    <property type="entry name" value="MFS"/>
</dbReference>
<comment type="subcellular location">
    <subcellularLocation>
        <location evidence="1">Membrane</location>
        <topology evidence="1">Multi-pass membrane protein</topology>
    </subcellularLocation>
</comment>
<evidence type="ECO:0000256" key="1">
    <source>
        <dbReference type="ARBA" id="ARBA00004141"/>
    </source>
</evidence>
<feature type="transmembrane region" description="Helical" evidence="3">
    <location>
        <begin position="279"/>
        <end position="300"/>
    </location>
</feature>
<keyword evidence="3" id="KW-1133">Transmembrane helix</keyword>
<keyword evidence="3" id="KW-0812">Transmembrane</keyword>
<sequence length="450" mass="49025">MASGMAEPASLLSRVSEELGLTALYNTSLDVKLLCLQRFVRLLAYGASTLILVAYLETLGISKTQTGLFMTLTLAGDLCISFFLTLFADALGRKATGSEIGPFRAIEESIVAHLTQPQDRAHVYAWYSLGGSVGTAFGMLTGGLITDRLVNVLGWNKIMSYRVIFQIYAGIGLLKTIFALLLSSRVEIDEKIEQAQADNTADETAPLLNGTNSPEETQVPKTKSRLRSLLPAISKQSVSVVFELCLLFAVDSFASGLATISWLTYFFHTQFNIDEGRLGTIFLVTSLVTAASMLVAASLAKRFGSIIVDWIMVATHLPSSICLSVIPLFNELHWSLVFLIIRACTHAMDTPPRAAFLAKIILPGERTAVMGTINVIRTSSQTLGPLITGVLADKKLLWVSFVIAGALKAVYDIGLWVMFRNKEGKREQTEEQRTEENQSHANESSNTVGS</sequence>
<accession>A0ABR2VBD6</accession>
<dbReference type="InterPro" id="IPR020846">
    <property type="entry name" value="MFS_dom"/>
</dbReference>
<reference evidence="5 6" key="1">
    <citation type="journal article" date="2024" name="J. Plant Pathol.">
        <title>Sequence and assembly of the genome of Seiridium unicorne, isolate CBS 538.82, causal agent of cypress canker disease.</title>
        <authorList>
            <person name="Scali E."/>
            <person name="Rocca G.D."/>
            <person name="Danti R."/>
            <person name="Garbelotto M."/>
            <person name="Barberini S."/>
            <person name="Baroncelli R."/>
            <person name="Emiliani G."/>
        </authorList>
    </citation>
    <scope>NUCLEOTIDE SEQUENCE [LARGE SCALE GENOMIC DNA]</scope>
    <source>
        <strain evidence="5 6">BM-138-508</strain>
    </source>
</reference>
<feature type="transmembrane region" description="Helical" evidence="3">
    <location>
        <begin position="244"/>
        <end position="267"/>
    </location>
</feature>
<dbReference type="Pfam" id="PF07690">
    <property type="entry name" value="MFS_1"/>
    <property type="match status" value="1"/>
</dbReference>
<feature type="transmembrane region" description="Helical" evidence="3">
    <location>
        <begin position="307"/>
        <end position="329"/>
    </location>
</feature>
<evidence type="ECO:0000256" key="2">
    <source>
        <dbReference type="SAM" id="MobiDB-lite"/>
    </source>
</evidence>
<feature type="compositionally biased region" description="Basic and acidic residues" evidence="2">
    <location>
        <begin position="425"/>
        <end position="438"/>
    </location>
</feature>
<feature type="transmembrane region" description="Helical" evidence="3">
    <location>
        <begin position="39"/>
        <end position="56"/>
    </location>
</feature>
<dbReference type="Proteomes" id="UP001408356">
    <property type="component" value="Unassembled WGS sequence"/>
</dbReference>
<dbReference type="PANTHER" id="PTHR23520">
    <property type="entry name" value="TRANSPORTER, PUTATIVE (AFU_ORTHOLOGUE AFUA_3G04000)-RELATED"/>
    <property type="match status" value="1"/>
</dbReference>
<name>A0ABR2VBD6_9PEZI</name>
<evidence type="ECO:0000259" key="4">
    <source>
        <dbReference type="PROSITE" id="PS50850"/>
    </source>
</evidence>
<comment type="caution">
    <text evidence="5">The sequence shown here is derived from an EMBL/GenBank/DDBJ whole genome shotgun (WGS) entry which is preliminary data.</text>
</comment>
<feature type="transmembrane region" description="Helical" evidence="3">
    <location>
        <begin position="124"/>
        <end position="145"/>
    </location>
</feature>
<feature type="compositionally biased region" description="Polar residues" evidence="2">
    <location>
        <begin position="439"/>
        <end position="450"/>
    </location>
</feature>
<evidence type="ECO:0000313" key="5">
    <source>
        <dbReference type="EMBL" id="KAK9424156.1"/>
    </source>
</evidence>
<dbReference type="SUPFAM" id="SSF103473">
    <property type="entry name" value="MFS general substrate transporter"/>
    <property type="match status" value="1"/>
</dbReference>
<proteinExistence type="predicted"/>